<keyword evidence="9 10" id="KW-0119">Carbohydrate metabolism</keyword>
<evidence type="ECO:0000256" key="8">
    <source>
        <dbReference type="ARBA" id="ARBA00023056"/>
    </source>
</evidence>
<keyword evidence="7 10" id="KW-0808">Transferase</keyword>
<dbReference type="FunFam" id="2.60.40.10:FF:000169">
    <property type="entry name" value="1,4-alpha-glucan branching enzyme GlgB"/>
    <property type="match status" value="1"/>
</dbReference>
<dbReference type="InterPro" id="IPR017853">
    <property type="entry name" value="GH"/>
</dbReference>
<evidence type="ECO:0000256" key="9">
    <source>
        <dbReference type="ARBA" id="ARBA00023277"/>
    </source>
</evidence>
<dbReference type="Proteomes" id="UP000192738">
    <property type="component" value="Unassembled WGS sequence"/>
</dbReference>
<dbReference type="RefSeq" id="WP_084576975.1">
    <property type="nucleotide sequence ID" value="NZ_CP155572.1"/>
</dbReference>
<dbReference type="Pfam" id="PF02806">
    <property type="entry name" value="Alpha-amylase_C"/>
    <property type="match status" value="1"/>
</dbReference>
<gene>
    <name evidence="10" type="primary">glgB</name>
    <name evidence="14" type="ORF">SAMN04488500_11517</name>
</gene>
<dbReference type="GO" id="GO:0003844">
    <property type="term" value="F:1,4-alpha-glucan branching enzyme activity"/>
    <property type="evidence" value="ECO:0007669"/>
    <property type="project" value="UniProtKB-UniRule"/>
</dbReference>
<accession>A0A1W2DDI6</accession>
<proteinExistence type="inferred from homology"/>
<dbReference type="InterPro" id="IPR037439">
    <property type="entry name" value="Branching_enzy"/>
</dbReference>
<evidence type="ECO:0000256" key="2">
    <source>
        <dbReference type="ARBA" id="ARBA00002953"/>
    </source>
</evidence>
<dbReference type="GO" id="GO:0004553">
    <property type="term" value="F:hydrolase activity, hydrolyzing O-glycosyl compounds"/>
    <property type="evidence" value="ECO:0007669"/>
    <property type="project" value="InterPro"/>
</dbReference>
<dbReference type="InterPro" id="IPR006407">
    <property type="entry name" value="GlgB"/>
</dbReference>
<dbReference type="FunFam" id="2.60.40.1180:FF:000002">
    <property type="entry name" value="1,4-alpha-glucan branching enzyme GlgB"/>
    <property type="match status" value="1"/>
</dbReference>
<comment type="pathway">
    <text evidence="3 10">Glycan biosynthesis; glycogen biosynthesis.</text>
</comment>
<dbReference type="NCBIfam" id="TIGR01515">
    <property type="entry name" value="branching_enzym"/>
    <property type="match status" value="1"/>
</dbReference>
<dbReference type="InterPro" id="IPR006047">
    <property type="entry name" value="GH13_cat_dom"/>
</dbReference>
<dbReference type="CDD" id="cd02855">
    <property type="entry name" value="E_set_GBE_prok_N"/>
    <property type="match status" value="1"/>
</dbReference>
<dbReference type="GO" id="GO:0005978">
    <property type="term" value="P:glycogen biosynthetic process"/>
    <property type="evidence" value="ECO:0007669"/>
    <property type="project" value="UniProtKB-UniRule"/>
</dbReference>
<dbReference type="GO" id="GO:0005829">
    <property type="term" value="C:cytosol"/>
    <property type="evidence" value="ECO:0007669"/>
    <property type="project" value="TreeGrafter"/>
</dbReference>
<sequence length="685" mass="78250">MAKAWFTDQELYLFHEGSNHRSYNMLGAHVASVNGLPGVRFAVCAPNAQKVRIIGDFNNWDGSGHDMEKVSTCGIWGLFIPGLKAGDIYKYEIVTAWGETLHKADPYAFAAEVRPKTASKVACLDGYVWQDTQWREGKAKQTAYEQPMNIYEVDLGSWKRGSDKSRLSYRELAPDLAEYAASMGYTHIELLPVAEHPFDGSWGYQATGYYAVTSRYGSPEDFMYFVDCCHQQGIGVILDWVPGHFCKDAHGLARFDGTAFYEYADSCRSENHGWGTLNFDLGRPEVMSFLISNAVFWMDVYHIDGLRIDAVANMLCLNYGREEGDWAPNRYGGTENIEAIHFLRKLNEAVFANYPEALVIAEDSTAWPLVTHPTYAGGLGFNFKWNMGWMNDMLRYMEFEPIHRQYQHSLVTFSFMYAFSENFVLPLSHDEVVHGKKSLLDKMPGDYWQKFANLRAFYAYMMAHPGKKLLFMGGEFGQFIEWNYQDSLDWHLLDYEMHGKMHGYVRALNHFYLDNPAMWQNDRDWHGFSWIDCQDYQQSVIVFKRQGKKADDIMIVALNFTPVVRHGYRIGVPAADYYLEAFNSDNPDYGGSGQGNPGELSPELVPWQNQSHSLVITLPPLAAVYLKPIRSKRKIQSRRLNRNTRGRVEHFAQQRVCGHDFSGGAGKPTGDSDQKTGKTRRAVRR</sequence>
<evidence type="ECO:0000256" key="7">
    <source>
        <dbReference type="ARBA" id="ARBA00022679"/>
    </source>
</evidence>
<keyword evidence="8 10" id="KW-0320">Glycogen biosynthesis</keyword>
<evidence type="ECO:0000256" key="3">
    <source>
        <dbReference type="ARBA" id="ARBA00004964"/>
    </source>
</evidence>
<evidence type="ECO:0000256" key="11">
    <source>
        <dbReference type="PIRSR" id="PIRSR000463-1"/>
    </source>
</evidence>
<evidence type="ECO:0000256" key="4">
    <source>
        <dbReference type="ARBA" id="ARBA00009000"/>
    </source>
</evidence>
<dbReference type="PANTHER" id="PTHR43651">
    <property type="entry name" value="1,4-ALPHA-GLUCAN-BRANCHING ENZYME"/>
    <property type="match status" value="1"/>
</dbReference>
<evidence type="ECO:0000256" key="10">
    <source>
        <dbReference type="HAMAP-Rule" id="MF_00685"/>
    </source>
</evidence>
<dbReference type="SUPFAM" id="SSF81296">
    <property type="entry name" value="E set domains"/>
    <property type="match status" value="1"/>
</dbReference>
<dbReference type="InterPro" id="IPR004193">
    <property type="entry name" value="Glyco_hydro_13_N"/>
</dbReference>
<keyword evidence="15" id="KW-1185">Reference proteome</keyword>
<feature type="active site" description="Nucleophile" evidence="10 11">
    <location>
        <position position="309"/>
    </location>
</feature>
<comment type="function">
    <text evidence="2 10">Catalyzes the formation of the alpha-1,6-glucosidic linkages in glycogen by scission of a 1,4-alpha-linked oligosaccharide from growing alpha-1,4-glucan chains and the subsequent attachment of the oligosaccharide to the alpha-1,6 position.</text>
</comment>
<dbReference type="Gene3D" id="3.20.20.80">
    <property type="entry name" value="Glycosidases"/>
    <property type="match status" value="1"/>
</dbReference>
<evidence type="ECO:0000313" key="15">
    <source>
        <dbReference type="Proteomes" id="UP000192738"/>
    </source>
</evidence>
<dbReference type="Gene3D" id="2.60.40.1180">
    <property type="entry name" value="Golgi alpha-mannosidase II"/>
    <property type="match status" value="1"/>
</dbReference>
<dbReference type="UniPathway" id="UPA00164"/>
<dbReference type="NCBIfam" id="NF003811">
    <property type="entry name" value="PRK05402.1"/>
    <property type="match status" value="1"/>
</dbReference>
<dbReference type="SUPFAM" id="SSF51011">
    <property type="entry name" value="Glycosyl hydrolase domain"/>
    <property type="match status" value="1"/>
</dbReference>
<evidence type="ECO:0000256" key="6">
    <source>
        <dbReference type="ARBA" id="ARBA00022676"/>
    </source>
</evidence>
<dbReference type="CDD" id="cd11322">
    <property type="entry name" value="AmyAc_Glg_BE"/>
    <property type="match status" value="1"/>
</dbReference>
<dbReference type="InterPro" id="IPR044143">
    <property type="entry name" value="GlgB_N_E_set_prok"/>
</dbReference>
<dbReference type="AlphaFoldDB" id="A0A1W2DDI6"/>
<dbReference type="NCBIfam" id="NF008967">
    <property type="entry name" value="PRK12313.1"/>
    <property type="match status" value="1"/>
</dbReference>
<dbReference type="STRING" id="112901.SAMN04488500_11517"/>
<dbReference type="SUPFAM" id="SSF51445">
    <property type="entry name" value="(Trans)glycosidases"/>
    <property type="match status" value="1"/>
</dbReference>
<name>A0A1W2DDI6_9FIRM</name>
<dbReference type="EC" id="2.4.1.18" evidence="10"/>
<evidence type="ECO:0000259" key="13">
    <source>
        <dbReference type="SMART" id="SM00642"/>
    </source>
</evidence>
<dbReference type="EMBL" id="FWXI01000015">
    <property type="protein sequence ID" value="SMC95550.1"/>
    <property type="molecule type" value="Genomic_DNA"/>
</dbReference>
<dbReference type="FunFam" id="3.20.20.80:FF:000003">
    <property type="entry name" value="1,4-alpha-glucan branching enzyme GlgB"/>
    <property type="match status" value="1"/>
</dbReference>
<dbReference type="Gene3D" id="2.60.40.10">
    <property type="entry name" value="Immunoglobulins"/>
    <property type="match status" value="1"/>
</dbReference>
<dbReference type="Pfam" id="PF00128">
    <property type="entry name" value="Alpha-amylase"/>
    <property type="match status" value="1"/>
</dbReference>
<comment type="catalytic activity">
    <reaction evidence="1 10">
        <text>Transfers a segment of a (1-&gt;4)-alpha-D-glucan chain to a primary hydroxy group in a similar glucan chain.</text>
        <dbReference type="EC" id="2.4.1.18"/>
    </reaction>
</comment>
<organism evidence="14 15">
    <name type="scientific">Sporomusa malonica</name>
    <dbReference type="NCBI Taxonomy" id="112901"/>
    <lineage>
        <taxon>Bacteria</taxon>
        <taxon>Bacillati</taxon>
        <taxon>Bacillota</taxon>
        <taxon>Negativicutes</taxon>
        <taxon>Selenomonadales</taxon>
        <taxon>Sporomusaceae</taxon>
        <taxon>Sporomusa</taxon>
    </lineage>
</organism>
<dbReference type="PIRSF" id="PIRSF000463">
    <property type="entry name" value="GlgB"/>
    <property type="match status" value="1"/>
</dbReference>
<reference evidence="14 15" key="1">
    <citation type="submission" date="2017-04" db="EMBL/GenBank/DDBJ databases">
        <authorList>
            <person name="Afonso C.L."/>
            <person name="Miller P.J."/>
            <person name="Scott M.A."/>
            <person name="Spackman E."/>
            <person name="Goraichik I."/>
            <person name="Dimitrov K.M."/>
            <person name="Suarez D.L."/>
            <person name="Swayne D.E."/>
        </authorList>
    </citation>
    <scope>NUCLEOTIDE SEQUENCE [LARGE SCALE GENOMIC DNA]</scope>
    <source>
        <strain evidence="14 15">DSM 5090</strain>
    </source>
</reference>
<comment type="similarity">
    <text evidence="4 10">Belongs to the glycosyl hydrolase 13 family. GlgB subfamily.</text>
</comment>
<feature type="active site" description="Proton donor" evidence="10 11">
    <location>
        <position position="362"/>
    </location>
</feature>
<evidence type="ECO:0000256" key="12">
    <source>
        <dbReference type="SAM" id="MobiDB-lite"/>
    </source>
</evidence>
<dbReference type="InterPro" id="IPR014756">
    <property type="entry name" value="Ig_E-set"/>
</dbReference>
<dbReference type="InterPro" id="IPR013780">
    <property type="entry name" value="Glyco_hydro_b"/>
</dbReference>
<feature type="region of interest" description="Disordered" evidence="12">
    <location>
        <begin position="657"/>
        <end position="685"/>
    </location>
</feature>
<dbReference type="Pfam" id="PF02922">
    <property type="entry name" value="CBM_48"/>
    <property type="match status" value="1"/>
</dbReference>
<dbReference type="GO" id="GO:0043169">
    <property type="term" value="F:cation binding"/>
    <property type="evidence" value="ECO:0007669"/>
    <property type="project" value="InterPro"/>
</dbReference>
<dbReference type="PANTHER" id="PTHR43651:SF3">
    <property type="entry name" value="1,4-ALPHA-GLUCAN-BRANCHING ENZYME"/>
    <property type="match status" value="1"/>
</dbReference>
<evidence type="ECO:0000313" key="14">
    <source>
        <dbReference type="EMBL" id="SMC95550.1"/>
    </source>
</evidence>
<protein>
    <recommendedName>
        <fullName evidence="10">1,4-alpha-glucan branching enzyme GlgB</fullName>
        <ecNumber evidence="10">2.4.1.18</ecNumber>
    </recommendedName>
    <alternativeName>
        <fullName evidence="10">1,4-alpha-D-glucan:1,4-alpha-D-glucan 6-glucosyl-transferase</fullName>
    </alternativeName>
    <alternativeName>
        <fullName evidence="10">Alpha-(1-&gt;4)-glucan branching enzyme</fullName>
    </alternativeName>
    <alternativeName>
        <fullName evidence="10">Glycogen branching enzyme</fullName>
        <shortName evidence="10">BE</shortName>
    </alternativeName>
</protein>
<dbReference type="SMART" id="SM00642">
    <property type="entry name" value="Aamy"/>
    <property type="match status" value="1"/>
</dbReference>
<evidence type="ECO:0000256" key="1">
    <source>
        <dbReference type="ARBA" id="ARBA00000826"/>
    </source>
</evidence>
<keyword evidence="5 10" id="KW-0321">Glycogen metabolism</keyword>
<dbReference type="OrthoDB" id="9800174at2"/>
<evidence type="ECO:0000256" key="5">
    <source>
        <dbReference type="ARBA" id="ARBA00022600"/>
    </source>
</evidence>
<dbReference type="InterPro" id="IPR006048">
    <property type="entry name" value="A-amylase/branching_C"/>
</dbReference>
<dbReference type="HAMAP" id="MF_00685">
    <property type="entry name" value="GlgB"/>
    <property type="match status" value="1"/>
</dbReference>
<keyword evidence="6 10" id="KW-0328">Glycosyltransferase</keyword>
<dbReference type="InterPro" id="IPR013783">
    <property type="entry name" value="Ig-like_fold"/>
</dbReference>
<comment type="subunit">
    <text evidence="10">Monomer.</text>
</comment>
<feature type="domain" description="Glycosyl hydrolase family 13 catalytic" evidence="13">
    <location>
        <begin position="149"/>
        <end position="512"/>
    </location>
</feature>